<protein>
    <submittedName>
        <fullName evidence="3">General stress protein 39</fullName>
        <ecNumber evidence="3">1.-.-.-</ecNumber>
    </submittedName>
</protein>
<comment type="caution">
    <text evidence="3">The sequence shown here is derived from an EMBL/GenBank/DDBJ whole genome shotgun (WGS) entry which is preliminary data.</text>
</comment>
<dbReference type="AlphaFoldDB" id="A0A2W1JY27"/>
<organism evidence="3 4">
    <name type="scientific">Acaryochloris thomasi RCC1774</name>
    <dbReference type="NCBI Taxonomy" id="1764569"/>
    <lineage>
        <taxon>Bacteria</taxon>
        <taxon>Bacillati</taxon>
        <taxon>Cyanobacteriota</taxon>
        <taxon>Cyanophyceae</taxon>
        <taxon>Acaryochloridales</taxon>
        <taxon>Acaryochloridaceae</taxon>
        <taxon>Acaryochloris</taxon>
        <taxon>Acaryochloris thomasi</taxon>
    </lineage>
</organism>
<sequence length="75" mass="8148">MVHQPDSDLSNYRPTDQFKDKVALITGEDSGIGRAVAIASALEGANIAIIYHENEQDADVTCSEVEKHRLGHKNG</sequence>
<dbReference type="InterPro" id="IPR036291">
    <property type="entry name" value="NAD(P)-bd_dom_sf"/>
</dbReference>
<evidence type="ECO:0000313" key="4">
    <source>
        <dbReference type="Proteomes" id="UP000248857"/>
    </source>
</evidence>
<dbReference type="PANTHER" id="PTHR48107:SF16">
    <property type="entry name" value="NADPH-DEPENDENT ALDEHYDE REDUCTASE 1, CHLOROPLASTIC"/>
    <property type="match status" value="1"/>
</dbReference>
<gene>
    <name evidence="3" type="primary">ydaD_1</name>
    <name evidence="3" type="ORF">C1752_01076</name>
</gene>
<proteinExistence type="inferred from homology"/>
<evidence type="ECO:0000256" key="2">
    <source>
        <dbReference type="ARBA" id="ARBA00023002"/>
    </source>
</evidence>
<dbReference type="EC" id="1.-.-.-" evidence="3"/>
<reference evidence="3 4" key="1">
    <citation type="journal article" date="2018" name="Sci. Rep.">
        <title>A novel species of the marine cyanobacterium Acaryochloris with a unique pigment content and lifestyle.</title>
        <authorList>
            <person name="Partensky F."/>
            <person name="Six C."/>
            <person name="Ratin M."/>
            <person name="Garczarek L."/>
            <person name="Vaulot D."/>
            <person name="Probert I."/>
            <person name="Calteau A."/>
            <person name="Gourvil P."/>
            <person name="Marie D."/>
            <person name="Grebert T."/>
            <person name="Bouchier C."/>
            <person name="Le Panse S."/>
            <person name="Gachenot M."/>
            <person name="Rodriguez F."/>
            <person name="Garrido J.L."/>
        </authorList>
    </citation>
    <scope>NUCLEOTIDE SEQUENCE [LARGE SCALE GENOMIC DNA]</scope>
    <source>
        <strain evidence="3 4">RCC1774</strain>
    </source>
</reference>
<evidence type="ECO:0000313" key="3">
    <source>
        <dbReference type="EMBL" id="PZD74942.1"/>
    </source>
</evidence>
<name>A0A2W1JY27_9CYAN</name>
<dbReference type="RefSeq" id="WP_110985016.1">
    <property type="nucleotide sequence ID" value="NZ_CAWNWM010000002.1"/>
</dbReference>
<dbReference type="SUPFAM" id="SSF51735">
    <property type="entry name" value="NAD(P)-binding Rossmann-fold domains"/>
    <property type="match status" value="1"/>
</dbReference>
<keyword evidence="4" id="KW-1185">Reference proteome</keyword>
<dbReference type="PANTHER" id="PTHR48107">
    <property type="entry name" value="NADPH-DEPENDENT ALDEHYDE REDUCTASE-LIKE PROTEIN, CHLOROPLASTIC-RELATED"/>
    <property type="match status" value="1"/>
</dbReference>
<dbReference type="OrthoDB" id="9785520at2"/>
<dbReference type="InterPro" id="IPR002347">
    <property type="entry name" value="SDR_fam"/>
</dbReference>
<accession>A0A2W1JY27</accession>
<evidence type="ECO:0000256" key="1">
    <source>
        <dbReference type="ARBA" id="ARBA00006484"/>
    </source>
</evidence>
<keyword evidence="2 3" id="KW-0560">Oxidoreductase</keyword>
<dbReference type="Pfam" id="PF00106">
    <property type="entry name" value="adh_short"/>
    <property type="match status" value="1"/>
</dbReference>
<comment type="similarity">
    <text evidence="1">Belongs to the short-chain dehydrogenases/reductases (SDR) family.</text>
</comment>
<dbReference type="Gene3D" id="3.40.50.720">
    <property type="entry name" value="NAD(P)-binding Rossmann-like Domain"/>
    <property type="match status" value="1"/>
</dbReference>
<dbReference type="Proteomes" id="UP000248857">
    <property type="component" value="Unassembled WGS sequence"/>
</dbReference>
<dbReference type="GO" id="GO:0016614">
    <property type="term" value="F:oxidoreductase activity, acting on CH-OH group of donors"/>
    <property type="evidence" value="ECO:0007669"/>
    <property type="project" value="UniProtKB-ARBA"/>
</dbReference>
<dbReference type="EMBL" id="PQWO01000002">
    <property type="protein sequence ID" value="PZD74942.1"/>
    <property type="molecule type" value="Genomic_DNA"/>
</dbReference>